<feature type="transmembrane region" description="Helical" evidence="1">
    <location>
        <begin position="75"/>
        <end position="95"/>
    </location>
</feature>
<dbReference type="Proteomes" id="UP001055439">
    <property type="component" value="Chromosome 10"/>
</dbReference>
<keyword evidence="1" id="KW-1133">Transmembrane helix</keyword>
<evidence type="ECO:0000313" key="2">
    <source>
        <dbReference type="EMBL" id="URD79289.1"/>
    </source>
</evidence>
<sequence>MVRVSVCWWTDTYRSVYEVTHKISMVYIKGYNKQSKSEKIVWNNPSVVVARILLFIYFFTHMYLHFDQVKTIFPLWFYSLPTVPPMMTVMNYYYLLRWFDAQENTTLVVVDDDAVESYA</sequence>
<proteinExistence type="predicted"/>
<keyword evidence="3" id="KW-1185">Reference proteome</keyword>
<keyword evidence="1" id="KW-0472">Membrane</keyword>
<dbReference type="EMBL" id="CP097503">
    <property type="protein sequence ID" value="URD79289.1"/>
    <property type="molecule type" value="Genomic_DNA"/>
</dbReference>
<reference evidence="2" key="1">
    <citation type="submission" date="2022-05" db="EMBL/GenBank/DDBJ databases">
        <title>The Musa troglodytarum L. genome provides insights into the mechanism of non-climacteric behaviour and enrichment of carotenoids.</title>
        <authorList>
            <person name="Wang J."/>
        </authorList>
    </citation>
    <scope>NUCLEOTIDE SEQUENCE</scope>
    <source>
        <tissue evidence="2">Leaf</tissue>
    </source>
</reference>
<name>A0A9E7JFS9_9LILI</name>
<protein>
    <submittedName>
        <fullName evidence="2">TLC</fullName>
    </submittedName>
</protein>
<dbReference type="AlphaFoldDB" id="A0A9E7JFS9"/>
<dbReference type="OrthoDB" id="1724173at2759"/>
<gene>
    <name evidence="2" type="ORF">MUK42_22849</name>
</gene>
<keyword evidence="1" id="KW-0812">Transmembrane</keyword>
<evidence type="ECO:0000313" key="3">
    <source>
        <dbReference type="Proteomes" id="UP001055439"/>
    </source>
</evidence>
<evidence type="ECO:0000256" key="1">
    <source>
        <dbReference type="SAM" id="Phobius"/>
    </source>
</evidence>
<feature type="transmembrane region" description="Helical" evidence="1">
    <location>
        <begin position="41"/>
        <end position="63"/>
    </location>
</feature>
<accession>A0A9E7JFS9</accession>
<organism evidence="2 3">
    <name type="scientific">Musa troglodytarum</name>
    <name type="common">fe'i banana</name>
    <dbReference type="NCBI Taxonomy" id="320322"/>
    <lineage>
        <taxon>Eukaryota</taxon>
        <taxon>Viridiplantae</taxon>
        <taxon>Streptophyta</taxon>
        <taxon>Embryophyta</taxon>
        <taxon>Tracheophyta</taxon>
        <taxon>Spermatophyta</taxon>
        <taxon>Magnoliopsida</taxon>
        <taxon>Liliopsida</taxon>
        <taxon>Zingiberales</taxon>
        <taxon>Musaceae</taxon>
        <taxon>Musa</taxon>
    </lineage>
</organism>